<reference evidence="2" key="1">
    <citation type="journal article" date="2008" name="Nat. Genet.">
        <title>The Pristionchus pacificus genome provides a unique perspective on nematode lifestyle and parasitism.</title>
        <authorList>
            <person name="Dieterich C."/>
            <person name="Clifton S.W."/>
            <person name="Schuster L.N."/>
            <person name="Chinwalla A."/>
            <person name="Delehaunty K."/>
            <person name="Dinkelacker I."/>
            <person name="Fulton L."/>
            <person name="Fulton R."/>
            <person name="Godfrey J."/>
            <person name="Minx P."/>
            <person name="Mitreva M."/>
            <person name="Roeseler W."/>
            <person name="Tian H."/>
            <person name="Witte H."/>
            <person name="Yang S.P."/>
            <person name="Wilson R.K."/>
            <person name="Sommer R.J."/>
        </authorList>
    </citation>
    <scope>NUCLEOTIDE SEQUENCE [LARGE SCALE GENOMIC DNA]</scope>
    <source>
        <strain evidence="2">PS312</strain>
    </source>
</reference>
<gene>
    <name evidence="1" type="primary">WBGene00282652</name>
</gene>
<dbReference type="Proteomes" id="UP000005239">
    <property type="component" value="Unassembled WGS sequence"/>
</dbReference>
<protein>
    <submittedName>
        <fullName evidence="1">Uncharacterized protein</fullName>
    </submittedName>
</protein>
<evidence type="ECO:0000313" key="2">
    <source>
        <dbReference type="Proteomes" id="UP000005239"/>
    </source>
</evidence>
<dbReference type="AlphaFoldDB" id="A0A2A6CXE1"/>
<dbReference type="EnsemblMetazoa" id="PPA44283.1">
    <property type="protein sequence ID" value="PPA44283.1"/>
    <property type="gene ID" value="WBGene00282652"/>
</dbReference>
<accession>A0A2A6CXE1</accession>
<name>A0A2A6CXE1_PRIPA</name>
<keyword evidence="2" id="KW-1185">Reference proteome</keyword>
<accession>A0A8R1Z6U4</accession>
<organism evidence="1 2">
    <name type="scientific">Pristionchus pacificus</name>
    <name type="common">Parasitic nematode worm</name>
    <dbReference type="NCBI Taxonomy" id="54126"/>
    <lineage>
        <taxon>Eukaryota</taxon>
        <taxon>Metazoa</taxon>
        <taxon>Ecdysozoa</taxon>
        <taxon>Nematoda</taxon>
        <taxon>Chromadorea</taxon>
        <taxon>Rhabditida</taxon>
        <taxon>Rhabditina</taxon>
        <taxon>Diplogasteromorpha</taxon>
        <taxon>Diplogasteroidea</taxon>
        <taxon>Neodiplogasteridae</taxon>
        <taxon>Pristionchus</taxon>
    </lineage>
</organism>
<sequence>MPSRIPGMNEKSTRSAMNNRASGVMKKMPKMRMKPGWSASRQSAVAHRESSSFEPAMRSLSLTCNILVFSADSSVQIANPTRKIVPHAHLERTVMKEHLLVHSRHDEESVTNAQRVVDYPTSELQLGPNRKQETHQQYPWRYVICTEQSSADEDGQRRKWKDVVKLSKLLELIIMSIRMHREIEQVLAKSWNMMNTKMTNRLLNSD</sequence>
<reference evidence="1" key="2">
    <citation type="submission" date="2022-06" db="UniProtKB">
        <authorList>
            <consortium name="EnsemblMetazoa"/>
        </authorList>
    </citation>
    <scope>IDENTIFICATION</scope>
    <source>
        <strain evidence="1">PS312</strain>
    </source>
</reference>
<proteinExistence type="predicted"/>
<evidence type="ECO:0000313" key="1">
    <source>
        <dbReference type="EnsemblMetazoa" id="PPA44283.1"/>
    </source>
</evidence>